<dbReference type="PANTHER" id="PTHR43364:SF4">
    <property type="entry name" value="NAD(P)-LINKED OXIDOREDUCTASE SUPERFAMILY PROTEIN"/>
    <property type="match status" value="1"/>
</dbReference>
<evidence type="ECO:0000256" key="1">
    <source>
        <dbReference type="ARBA" id="ARBA00023002"/>
    </source>
</evidence>
<evidence type="ECO:0000313" key="4">
    <source>
        <dbReference type="Proteomes" id="UP000032309"/>
    </source>
</evidence>
<reference evidence="4" key="1">
    <citation type="journal article" date="2015" name="Genome Announc.">
        <title>Draft Genome Sequence of an Anaerobic Ammonium-Oxidizing Bacterium, "Candidatus Brocadia sinica".</title>
        <authorList>
            <person name="Oshiki M."/>
            <person name="Shinyako-Hata K."/>
            <person name="Satoh H."/>
            <person name="Okabe S."/>
        </authorList>
    </citation>
    <scope>NUCLEOTIDE SEQUENCE [LARGE SCALE GENOMIC DNA]</scope>
    <source>
        <strain evidence="4">JPN1</strain>
    </source>
</reference>
<protein>
    <submittedName>
        <fullName evidence="3">Oxidoreductases</fullName>
    </submittedName>
</protein>
<dbReference type="InterPro" id="IPR018170">
    <property type="entry name" value="Aldo/ket_reductase_CS"/>
</dbReference>
<dbReference type="InterPro" id="IPR020471">
    <property type="entry name" value="AKR"/>
</dbReference>
<dbReference type="PROSITE" id="PS00062">
    <property type="entry name" value="ALDOKETO_REDUCTASE_2"/>
    <property type="match status" value="1"/>
</dbReference>
<organism evidence="3 4">
    <name type="scientific">Candidatus Brocadia sinica JPN1</name>
    <dbReference type="NCBI Taxonomy" id="1197129"/>
    <lineage>
        <taxon>Bacteria</taxon>
        <taxon>Pseudomonadati</taxon>
        <taxon>Planctomycetota</taxon>
        <taxon>Candidatus Brocadiia</taxon>
        <taxon>Candidatus Brocadiales</taxon>
        <taxon>Candidatus Brocadiaceae</taxon>
        <taxon>Candidatus Brocadia</taxon>
    </lineage>
</organism>
<dbReference type="EMBL" id="BAFN01000001">
    <property type="protein sequence ID" value="GAN33895.1"/>
    <property type="molecule type" value="Genomic_DNA"/>
</dbReference>
<dbReference type="CDD" id="cd19148">
    <property type="entry name" value="AKR_AKR11B1"/>
    <property type="match status" value="1"/>
</dbReference>
<dbReference type="InterPro" id="IPR023210">
    <property type="entry name" value="NADP_OxRdtase_dom"/>
</dbReference>
<sequence>MEYVNIPGTELRASRIGLGTWAIGGWMWGGTEEQAAISTIHKAIEQGINLIDTAPVYGQGRSEEIVGKAIELYGKRKDVIMATKVGLEWRDTKVFRNSKKDRILKEIEDSLQRLRTEVIDIYQVHWPDSLVPIEETAEAMQQLYRQGKIRAIGVSNYSPKQMDTFRQAAPLHVVQPPYNLFERQIEQDVLPYVRKHNLTTLTYGALCRGLLTGKMKSDTEFTGDDLRKVDPKFQQPRYGQYLEAVAQLEHFARERFGTSVLALAVRWLLDQPGVSIALWGARRPDQLDPVVDVMGWAMDDTSRLTIEQIVKKVIKEPVGPEFMAPPSHVVVA</sequence>
<dbReference type="Pfam" id="PF00248">
    <property type="entry name" value="Aldo_ket_red"/>
    <property type="match status" value="1"/>
</dbReference>
<feature type="domain" description="NADP-dependent oxidoreductase" evidence="2">
    <location>
        <begin position="15"/>
        <end position="308"/>
    </location>
</feature>
<keyword evidence="1" id="KW-0560">Oxidoreductase</keyword>
<evidence type="ECO:0000259" key="2">
    <source>
        <dbReference type="Pfam" id="PF00248"/>
    </source>
</evidence>
<name>A0ABQ0JYW4_9BACT</name>
<accession>A0ABQ0JYW4</accession>
<dbReference type="PRINTS" id="PR00069">
    <property type="entry name" value="ALDKETRDTASE"/>
</dbReference>
<dbReference type="PANTHER" id="PTHR43364">
    <property type="entry name" value="NADH-SPECIFIC METHYLGLYOXAL REDUCTASE-RELATED"/>
    <property type="match status" value="1"/>
</dbReference>
<dbReference type="Gene3D" id="3.20.20.100">
    <property type="entry name" value="NADP-dependent oxidoreductase domain"/>
    <property type="match status" value="1"/>
</dbReference>
<keyword evidence="4" id="KW-1185">Reference proteome</keyword>
<proteinExistence type="predicted"/>
<dbReference type="SUPFAM" id="SSF51430">
    <property type="entry name" value="NAD(P)-linked oxidoreductase"/>
    <property type="match status" value="1"/>
</dbReference>
<gene>
    <name evidence="3" type="ORF">BROSI_A2430</name>
</gene>
<dbReference type="RefSeq" id="WP_052563962.1">
    <property type="nucleotide sequence ID" value="NZ_BAFN01000001.1"/>
</dbReference>
<dbReference type="InterPro" id="IPR036812">
    <property type="entry name" value="NAD(P)_OxRdtase_dom_sf"/>
</dbReference>
<comment type="caution">
    <text evidence="3">The sequence shown here is derived from an EMBL/GenBank/DDBJ whole genome shotgun (WGS) entry which is preliminary data.</text>
</comment>
<dbReference type="Proteomes" id="UP000032309">
    <property type="component" value="Unassembled WGS sequence"/>
</dbReference>
<evidence type="ECO:0000313" key="3">
    <source>
        <dbReference type="EMBL" id="GAN33895.1"/>
    </source>
</evidence>
<dbReference type="InterPro" id="IPR050523">
    <property type="entry name" value="AKR_Detox_Biosynth"/>
</dbReference>